<keyword evidence="2" id="KW-1185">Reference proteome</keyword>
<accession>A0A1W0A193</accession>
<sequence>MPVVSAVVSAGFYPNVIEITQCDFGKKSLHSSNIYQSSILSYKRQRSTAFLLADNMLMQRHKITDLTGN</sequence>
<organism evidence="1 2">
    <name type="scientific">Thraustotheca clavata</name>
    <dbReference type="NCBI Taxonomy" id="74557"/>
    <lineage>
        <taxon>Eukaryota</taxon>
        <taxon>Sar</taxon>
        <taxon>Stramenopiles</taxon>
        <taxon>Oomycota</taxon>
        <taxon>Saprolegniomycetes</taxon>
        <taxon>Saprolegniales</taxon>
        <taxon>Achlyaceae</taxon>
        <taxon>Thraustotheca</taxon>
    </lineage>
</organism>
<comment type="caution">
    <text evidence="1">The sequence shown here is derived from an EMBL/GenBank/DDBJ whole genome shotgun (WGS) entry which is preliminary data.</text>
</comment>
<evidence type="ECO:0000313" key="2">
    <source>
        <dbReference type="Proteomes" id="UP000243217"/>
    </source>
</evidence>
<protein>
    <submittedName>
        <fullName evidence="1">Uncharacterized protein</fullName>
    </submittedName>
</protein>
<reference evidence="1 2" key="1">
    <citation type="journal article" date="2014" name="Genome Biol. Evol.">
        <title>The secreted proteins of Achlya hypogyna and Thraustotheca clavata identify the ancestral oomycete secretome and reveal gene acquisitions by horizontal gene transfer.</title>
        <authorList>
            <person name="Misner I."/>
            <person name="Blouin N."/>
            <person name="Leonard G."/>
            <person name="Richards T.A."/>
            <person name="Lane C.E."/>
        </authorList>
    </citation>
    <scope>NUCLEOTIDE SEQUENCE [LARGE SCALE GENOMIC DNA]</scope>
    <source>
        <strain evidence="1 2">ATCC 34112</strain>
    </source>
</reference>
<gene>
    <name evidence="1" type="ORF">THRCLA_20994</name>
</gene>
<dbReference type="EMBL" id="JNBS01000692">
    <property type="protein sequence ID" value="OQS04027.1"/>
    <property type="molecule type" value="Genomic_DNA"/>
</dbReference>
<evidence type="ECO:0000313" key="1">
    <source>
        <dbReference type="EMBL" id="OQS04027.1"/>
    </source>
</evidence>
<name>A0A1W0A193_9STRA</name>
<dbReference type="AlphaFoldDB" id="A0A1W0A193"/>
<dbReference type="Proteomes" id="UP000243217">
    <property type="component" value="Unassembled WGS sequence"/>
</dbReference>
<proteinExistence type="predicted"/>